<accession>A0A1B6CCI5</accession>
<proteinExistence type="predicted"/>
<sequence length="131" mass="14544">MRTNFISRMHVVFGVCRLIDILVPDIPESLELKIKRERYLAKQALQDSDTIMKVAAGVEEDVELSCKMVLDLTAELGDGEESPGSQLPTIPIQLPVHTLLKPAQRSLSTANVSQQSKSIHHHHPRPKSEAS</sequence>
<protein>
    <submittedName>
        <fullName evidence="2">Uncharacterized protein</fullName>
    </submittedName>
</protein>
<organism evidence="2">
    <name type="scientific">Clastoptera arizonana</name>
    <name type="common">Arizona spittle bug</name>
    <dbReference type="NCBI Taxonomy" id="38151"/>
    <lineage>
        <taxon>Eukaryota</taxon>
        <taxon>Metazoa</taxon>
        <taxon>Ecdysozoa</taxon>
        <taxon>Arthropoda</taxon>
        <taxon>Hexapoda</taxon>
        <taxon>Insecta</taxon>
        <taxon>Pterygota</taxon>
        <taxon>Neoptera</taxon>
        <taxon>Paraneoptera</taxon>
        <taxon>Hemiptera</taxon>
        <taxon>Auchenorrhyncha</taxon>
        <taxon>Cercopoidea</taxon>
        <taxon>Clastopteridae</taxon>
        <taxon>Clastoptera</taxon>
    </lineage>
</organism>
<feature type="region of interest" description="Disordered" evidence="1">
    <location>
        <begin position="105"/>
        <end position="131"/>
    </location>
</feature>
<evidence type="ECO:0000313" key="2">
    <source>
        <dbReference type="EMBL" id="JAS11163.1"/>
    </source>
</evidence>
<evidence type="ECO:0000256" key="1">
    <source>
        <dbReference type="SAM" id="MobiDB-lite"/>
    </source>
</evidence>
<gene>
    <name evidence="2" type="ORF">g.30654</name>
</gene>
<name>A0A1B6CCI5_9HEMI</name>
<dbReference type="AlphaFoldDB" id="A0A1B6CCI5"/>
<reference evidence="2" key="1">
    <citation type="submission" date="2015-12" db="EMBL/GenBank/DDBJ databases">
        <title>De novo transcriptome assembly of four potential Pierce s Disease insect vectors from Arizona vineyards.</title>
        <authorList>
            <person name="Tassone E.E."/>
        </authorList>
    </citation>
    <scope>NUCLEOTIDE SEQUENCE</scope>
</reference>
<dbReference type="EMBL" id="GEDC01026135">
    <property type="protein sequence ID" value="JAS11163.1"/>
    <property type="molecule type" value="Transcribed_RNA"/>
</dbReference>
<feature type="compositionally biased region" description="Polar residues" evidence="1">
    <location>
        <begin position="105"/>
        <end position="117"/>
    </location>
</feature>